<reference evidence="2" key="1">
    <citation type="submission" date="2014-11" db="EMBL/GenBank/DDBJ databases">
        <authorList>
            <person name="Amaro Gonzalez C."/>
        </authorList>
    </citation>
    <scope>NUCLEOTIDE SEQUENCE</scope>
</reference>
<dbReference type="EMBL" id="GBXM01105332">
    <property type="protein sequence ID" value="JAH03245.1"/>
    <property type="molecule type" value="Transcribed_RNA"/>
</dbReference>
<evidence type="ECO:0000313" key="2">
    <source>
        <dbReference type="EMBL" id="JAH03245.1"/>
    </source>
</evidence>
<sequence>MDGRKRLVEINKATLSKKKPQETPQIACH</sequence>
<accession>A0A0E9PGQ9</accession>
<proteinExistence type="predicted"/>
<reference evidence="2" key="2">
    <citation type="journal article" date="2015" name="Fish Shellfish Immunol.">
        <title>Early steps in the European eel (Anguilla anguilla)-Vibrio vulnificus interaction in the gills: Role of the RtxA13 toxin.</title>
        <authorList>
            <person name="Callol A."/>
            <person name="Pajuelo D."/>
            <person name="Ebbesson L."/>
            <person name="Teles M."/>
            <person name="MacKenzie S."/>
            <person name="Amaro C."/>
        </authorList>
    </citation>
    <scope>NUCLEOTIDE SEQUENCE</scope>
</reference>
<organism evidence="2">
    <name type="scientific">Anguilla anguilla</name>
    <name type="common">European freshwater eel</name>
    <name type="synonym">Muraena anguilla</name>
    <dbReference type="NCBI Taxonomy" id="7936"/>
    <lineage>
        <taxon>Eukaryota</taxon>
        <taxon>Metazoa</taxon>
        <taxon>Chordata</taxon>
        <taxon>Craniata</taxon>
        <taxon>Vertebrata</taxon>
        <taxon>Euteleostomi</taxon>
        <taxon>Actinopterygii</taxon>
        <taxon>Neopterygii</taxon>
        <taxon>Teleostei</taxon>
        <taxon>Anguilliformes</taxon>
        <taxon>Anguillidae</taxon>
        <taxon>Anguilla</taxon>
    </lineage>
</organism>
<name>A0A0E9PGQ9_ANGAN</name>
<protein>
    <submittedName>
        <fullName evidence="2">Uncharacterized protein</fullName>
    </submittedName>
</protein>
<dbReference type="AlphaFoldDB" id="A0A0E9PGQ9"/>
<feature type="region of interest" description="Disordered" evidence="1">
    <location>
        <begin position="1"/>
        <end position="29"/>
    </location>
</feature>
<evidence type="ECO:0000256" key="1">
    <source>
        <dbReference type="SAM" id="MobiDB-lite"/>
    </source>
</evidence>